<dbReference type="PANTHER" id="PTHR21716:SF53">
    <property type="entry name" value="PERMEASE PERM-RELATED"/>
    <property type="match status" value="1"/>
</dbReference>
<dbReference type="RefSeq" id="WP_304987176.1">
    <property type="nucleotide sequence ID" value="NZ_BAAACR010000005.1"/>
</dbReference>
<sequence>MNLESYRTSIILAVTFTLLLSMFWFYQDFAFIIFLSLLLQLLLKPAVDFMEVRRMPRSIASAIAIIAFILVLAALASIISRSVLPSFQRFVAELPTIGQSLQQLPVLSDTDFIQDEFVNILDRLRSVGTEVVRASLSFLLVAFGKVMDFVIIIFVSFYLLKDGVRIKHWLADLFPHTARERVLRLFDTLLAALRAYICSQIVMCAITGVVVFAYFKLMGLPYASVFALLSGISEFVPVLGPTVASTLGTLMTAAAVRELTVQTAFFYVALTQVNHNIVYPALVGKSLHLHPVAVILGVVFGGEILGAAGMFLAVPFIVIVKIVITDIYRDREEMKGAGEEKTAHP</sequence>
<dbReference type="EMBL" id="BAAACR010000005">
    <property type="protein sequence ID" value="GAA0207999.1"/>
    <property type="molecule type" value="Genomic_DNA"/>
</dbReference>
<reference evidence="9 10" key="1">
    <citation type="journal article" date="2019" name="Int. J. Syst. Evol. Microbiol.">
        <title>The Global Catalogue of Microorganisms (GCM) 10K type strain sequencing project: providing services to taxonomists for standard genome sequencing and annotation.</title>
        <authorList>
            <consortium name="The Broad Institute Genomics Platform"/>
            <consortium name="The Broad Institute Genome Sequencing Center for Infectious Disease"/>
            <person name="Wu L."/>
            <person name="Ma J."/>
        </authorList>
    </citation>
    <scope>NUCLEOTIDE SEQUENCE [LARGE SCALE GENOMIC DNA]</scope>
    <source>
        <strain evidence="9 10">JCM 8542</strain>
    </source>
</reference>
<evidence type="ECO:0000256" key="7">
    <source>
        <dbReference type="ARBA" id="ARBA00023136"/>
    </source>
</evidence>
<evidence type="ECO:0000256" key="5">
    <source>
        <dbReference type="ARBA" id="ARBA00022692"/>
    </source>
</evidence>
<keyword evidence="5 8" id="KW-0812">Transmembrane</keyword>
<feature type="transmembrane region" description="Helical" evidence="8">
    <location>
        <begin position="59"/>
        <end position="79"/>
    </location>
</feature>
<feature type="transmembrane region" description="Helical" evidence="8">
    <location>
        <begin position="235"/>
        <end position="256"/>
    </location>
</feature>
<comment type="subcellular location">
    <subcellularLocation>
        <location evidence="1">Cell membrane</location>
        <topology evidence="1">Multi-pass membrane protein</topology>
    </subcellularLocation>
</comment>
<feature type="transmembrane region" description="Helical" evidence="8">
    <location>
        <begin position="294"/>
        <end position="324"/>
    </location>
</feature>
<feature type="transmembrane region" description="Helical" evidence="8">
    <location>
        <begin position="136"/>
        <end position="160"/>
    </location>
</feature>
<keyword evidence="10" id="KW-1185">Reference proteome</keyword>
<protein>
    <submittedName>
        <fullName evidence="9">AI-2E family transporter</fullName>
    </submittedName>
</protein>
<keyword evidence="7 8" id="KW-0472">Membrane</keyword>
<comment type="caution">
    <text evidence="9">The sequence shown here is derived from an EMBL/GenBank/DDBJ whole genome shotgun (WGS) entry which is preliminary data.</text>
</comment>
<feature type="transmembrane region" description="Helical" evidence="8">
    <location>
        <begin position="263"/>
        <end position="282"/>
    </location>
</feature>
<accession>A0ABN0T009</accession>
<comment type="similarity">
    <text evidence="2">Belongs to the autoinducer-2 exporter (AI-2E) (TC 2.A.86) family.</text>
</comment>
<keyword evidence="6 8" id="KW-1133">Transmembrane helix</keyword>
<feature type="transmembrane region" description="Helical" evidence="8">
    <location>
        <begin position="189"/>
        <end position="215"/>
    </location>
</feature>
<dbReference type="PANTHER" id="PTHR21716">
    <property type="entry name" value="TRANSMEMBRANE PROTEIN"/>
    <property type="match status" value="1"/>
</dbReference>
<dbReference type="InterPro" id="IPR002549">
    <property type="entry name" value="AI-2E-like"/>
</dbReference>
<evidence type="ECO:0000256" key="1">
    <source>
        <dbReference type="ARBA" id="ARBA00004651"/>
    </source>
</evidence>
<proteinExistence type="inferred from homology"/>
<evidence type="ECO:0000256" key="2">
    <source>
        <dbReference type="ARBA" id="ARBA00009773"/>
    </source>
</evidence>
<dbReference type="Pfam" id="PF01594">
    <property type="entry name" value="AI-2E_transport"/>
    <property type="match status" value="1"/>
</dbReference>
<evidence type="ECO:0000313" key="10">
    <source>
        <dbReference type="Proteomes" id="UP001500399"/>
    </source>
</evidence>
<evidence type="ECO:0000256" key="8">
    <source>
        <dbReference type="SAM" id="Phobius"/>
    </source>
</evidence>
<evidence type="ECO:0000256" key="4">
    <source>
        <dbReference type="ARBA" id="ARBA00022475"/>
    </source>
</evidence>
<evidence type="ECO:0000256" key="6">
    <source>
        <dbReference type="ARBA" id="ARBA00022989"/>
    </source>
</evidence>
<dbReference type="Proteomes" id="UP001500399">
    <property type="component" value="Unassembled WGS sequence"/>
</dbReference>
<evidence type="ECO:0000256" key="3">
    <source>
        <dbReference type="ARBA" id="ARBA00022448"/>
    </source>
</evidence>
<name>A0ABN0T009_9FIRM</name>
<organism evidence="9 10">
    <name type="scientific">Selenomonas dianae</name>
    <dbReference type="NCBI Taxonomy" id="135079"/>
    <lineage>
        <taxon>Bacteria</taxon>
        <taxon>Bacillati</taxon>
        <taxon>Bacillota</taxon>
        <taxon>Negativicutes</taxon>
        <taxon>Selenomonadales</taxon>
        <taxon>Selenomonadaceae</taxon>
        <taxon>Selenomonas</taxon>
    </lineage>
</organism>
<gene>
    <name evidence="9" type="ORF">GCM10008919_09100</name>
</gene>
<evidence type="ECO:0000313" key="9">
    <source>
        <dbReference type="EMBL" id="GAA0207999.1"/>
    </source>
</evidence>
<keyword evidence="3" id="KW-0813">Transport</keyword>
<keyword evidence="4" id="KW-1003">Cell membrane</keyword>